<feature type="non-terminal residue" evidence="1">
    <location>
        <position position="19"/>
    </location>
</feature>
<gene>
    <name evidence="1" type="ORF">OTI717_LOCUS26046</name>
</gene>
<evidence type="ECO:0000313" key="2">
    <source>
        <dbReference type="Proteomes" id="UP000663823"/>
    </source>
</evidence>
<dbReference type="EMBL" id="CAJOAX010005344">
    <property type="protein sequence ID" value="CAF3944518.1"/>
    <property type="molecule type" value="Genomic_DNA"/>
</dbReference>
<dbReference type="AlphaFoldDB" id="A0A819KE70"/>
<accession>A0A819KE70</accession>
<sequence length="19" mass="2259">MTSHSTSEIESRKQFYEQA</sequence>
<name>A0A819KE70_9BILA</name>
<protein>
    <submittedName>
        <fullName evidence="1">Uncharacterized protein</fullName>
    </submittedName>
</protein>
<comment type="caution">
    <text evidence="1">The sequence shown here is derived from an EMBL/GenBank/DDBJ whole genome shotgun (WGS) entry which is preliminary data.</text>
</comment>
<organism evidence="1 2">
    <name type="scientific">Rotaria sordida</name>
    <dbReference type="NCBI Taxonomy" id="392033"/>
    <lineage>
        <taxon>Eukaryota</taxon>
        <taxon>Metazoa</taxon>
        <taxon>Spiralia</taxon>
        <taxon>Gnathifera</taxon>
        <taxon>Rotifera</taxon>
        <taxon>Eurotatoria</taxon>
        <taxon>Bdelloidea</taxon>
        <taxon>Philodinida</taxon>
        <taxon>Philodinidae</taxon>
        <taxon>Rotaria</taxon>
    </lineage>
</organism>
<dbReference type="Proteomes" id="UP000663823">
    <property type="component" value="Unassembled WGS sequence"/>
</dbReference>
<evidence type="ECO:0000313" key="1">
    <source>
        <dbReference type="EMBL" id="CAF3944518.1"/>
    </source>
</evidence>
<proteinExistence type="predicted"/>
<reference evidence="1" key="1">
    <citation type="submission" date="2021-02" db="EMBL/GenBank/DDBJ databases">
        <authorList>
            <person name="Nowell W R."/>
        </authorList>
    </citation>
    <scope>NUCLEOTIDE SEQUENCE</scope>
</reference>